<sequence length="397" mass="44364">MTVSPDASSSDVASTASSTDETEHHAQVARPSDSLRDTEDLRERLERWMVGKVPSGSTVTVADVTLPAANGMSSETILFDATWDGDHHPLVARVAPTESTMPVFPTYDLESQFRTMAQVREHSAVPIPAVYWSESDPDALGAPFFVMERISGDVPPDVMPYNFGSWVTEASPEQRKTLQRSSVDVLAQLHAIDKPCERFDFLRLPNSGTTAREAFTAHIAEQRAYYEWVVSDGIRSPLIERALDWIEENNPADDSPAVLCWGDSRIGNVMYQDFAPVAVLDWEMATLGPREMDLGWMAFLHRFFEDIAGLANLPGLPDFLRLPDLAQTYAEITGHTPHDLEFYVTYAALRQAVIMWRIQARAIAFGQSQRPEDPDDMIMHRASLAAMLDGTYWERLA</sequence>
<protein>
    <submittedName>
        <fullName evidence="3">Aminoglycoside phosphotransferase</fullName>
    </submittedName>
</protein>
<dbReference type="Proteomes" id="UP000502345">
    <property type="component" value="Chromosome"/>
</dbReference>
<evidence type="ECO:0000313" key="3">
    <source>
        <dbReference type="EMBL" id="QIP38419.1"/>
    </source>
</evidence>
<dbReference type="InterPro" id="IPR011009">
    <property type="entry name" value="Kinase-like_dom_sf"/>
</dbReference>
<feature type="region of interest" description="Disordered" evidence="1">
    <location>
        <begin position="1"/>
        <end position="38"/>
    </location>
</feature>
<feature type="domain" description="Aminoglycoside phosphotransferase" evidence="2">
    <location>
        <begin position="85"/>
        <end position="300"/>
    </location>
</feature>
<evidence type="ECO:0000313" key="4">
    <source>
        <dbReference type="Proteomes" id="UP000502345"/>
    </source>
</evidence>
<dbReference type="Gene3D" id="3.90.1200.10">
    <property type="match status" value="1"/>
</dbReference>
<feature type="compositionally biased region" description="Low complexity" evidence="1">
    <location>
        <begin position="1"/>
        <end position="19"/>
    </location>
</feature>
<keyword evidence="3" id="KW-0808">Transferase</keyword>
<dbReference type="Gene3D" id="3.30.200.20">
    <property type="entry name" value="Phosphorylase Kinase, domain 1"/>
    <property type="match status" value="1"/>
</dbReference>
<dbReference type="Pfam" id="PF01636">
    <property type="entry name" value="APH"/>
    <property type="match status" value="1"/>
</dbReference>
<dbReference type="InterPro" id="IPR002575">
    <property type="entry name" value="Aminoglycoside_PTrfase"/>
</dbReference>
<proteinExistence type="predicted"/>
<dbReference type="AlphaFoldDB" id="A0A6G9CNH7"/>
<organism evidence="3 4">
    <name type="scientific">Rhodococcus erythropolis</name>
    <name type="common">Arthrobacter picolinophilus</name>
    <dbReference type="NCBI Taxonomy" id="1833"/>
    <lineage>
        <taxon>Bacteria</taxon>
        <taxon>Bacillati</taxon>
        <taxon>Actinomycetota</taxon>
        <taxon>Actinomycetes</taxon>
        <taxon>Mycobacteriales</taxon>
        <taxon>Nocardiaceae</taxon>
        <taxon>Rhodococcus</taxon>
        <taxon>Rhodococcus erythropolis group</taxon>
    </lineage>
</organism>
<dbReference type="PANTHER" id="PTHR21310:SF40">
    <property type="entry name" value="AMINOGLYCOSIDE PHOSPHOTRANSFERASE DOMAIN-CONTAINING PROTEIN-RELATED"/>
    <property type="match status" value="1"/>
</dbReference>
<dbReference type="GO" id="GO:0016740">
    <property type="term" value="F:transferase activity"/>
    <property type="evidence" value="ECO:0007669"/>
    <property type="project" value="UniProtKB-KW"/>
</dbReference>
<dbReference type="CDD" id="cd05154">
    <property type="entry name" value="ACAD10_11_N-like"/>
    <property type="match status" value="1"/>
</dbReference>
<dbReference type="PANTHER" id="PTHR21310">
    <property type="entry name" value="AMINOGLYCOSIDE PHOSPHOTRANSFERASE-RELATED-RELATED"/>
    <property type="match status" value="1"/>
</dbReference>
<dbReference type="InterPro" id="IPR041726">
    <property type="entry name" value="ACAD10_11_N"/>
</dbReference>
<reference evidence="3 4" key="1">
    <citation type="submission" date="2020-03" db="EMBL/GenBank/DDBJ databases">
        <title>Screen low temperature-resistant strains for efficient degradation of petroleum hydrocarbons under the low temperature.</title>
        <authorList>
            <person name="Wang Y."/>
            <person name="Chen J."/>
        </authorList>
    </citation>
    <scope>NUCLEOTIDE SEQUENCE [LARGE SCALE GENOMIC DNA]</scope>
    <source>
        <strain evidence="3 4">KB1</strain>
    </source>
</reference>
<name>A0A6G9CNH7_RHOER</name>
<dbReference type="InterPro" id="IPR051678">
    <property type="entry name" value="AGP_Transferase"/>
</dbReference>
<gene>
    <name evidence="3" type="ORF">G9444_1175</name>
</gene>
<evidence type="ECO:0000259" key="2">
    <source>
        <dbReference type="Pfam" id="PF01636"/>
    </source>
</evidence>
<dbReference type="SUPFAM" id="SSF56112">
    <property type="entry name" value="Protein kinase-like (PK-like)"/>
    <property type="match status" value="1"/>
</dbReference>
<dbReference type="EMBL" id="CP050124">
    <property type="protein sequence ID" value="QIP38419.1"/>
    <property type="molecule type" value="Genomic_DNA"/>
</dbReference>
<evidence type="ECO:0000256" key="1">
    <source>
        <dbReference type="SAM" id="MobiDB-lite"/>
    </source>
</evidence>
<accession>A0A6G9CNH7</accession>